<keyword evidence="3" id="KW-1185">Reference proteome</keyword>
<name>A0A9J6RQY3_9GAMM</name>
<dbReference type="RefSeq" id="WP_268905243.1">
    <property type="nucleotide sequence ID" value="NZ_JAPTGG010000013.1"/>
</dbReference>
<evidence type="ECO:0000259" key="1">
    <source>
        <dbReference type="Pfam" id="PF13700"/>
    </source>
</evidence>
<comment type="caution">
    <text evidence="2">The sequence shown here is derived from an EMBL/GenBank/DDBJ whole genome shotgun (WGS) entry which is preliminary data.</text>
</comment>
<dbReference type="Proteomes" id="UP001069090">
    <property type="component" value="Unassembled WGS sequence"/>
</dbReference>
<dbReference type="EMBL" id="JAPTGG010000013">
    <property type="protein sequence ID" value="MCZ0866576.1"/>
    <property type="molecule type" value="Genomic_DNA"/>
</dbReference>
<protein>
    <submittedName>
        <fullName evidence="2">DUF4158 domain-containing protein</fullName>
    </submittedName>
</protein>
<dbReference type="AlphaFoldDB" id="A0A9J6RQY3"/>
<proteinExistence type="predicted"/>
<accession>A0A9J6RQY3</accession>
<evidence type="ECO:0000313" key="3">
    <source>
        <dbReference type="Proteomes" id="UP001069090"/>
    </source>
</evidence>
<organism evidence="2 3">
    <name type="scientific">Dasania phycosphaerae</name>
    <dbReference type="NCBI Taxonomy" id="2950436"/>
    <lineage>
        <taxon>Bacteria</taxon>
        <taxon>Pseudomonadati</taxon>
        <taxon>Pseudomonadota</taxon>
        <taxon>Gammaproteobacteria</taxon>
        <taxon>Cellvibrionales</taxon>
        <taxon>Spongiibacteraceae</taxon>
        <taxon>Dasania</taxon>
    </lineage>
</organism>
<reference evidence="2 3" key="1">
    <citation type="submission" date="2022-12" db="EMBL/GenBank/DDBJ databases">
        <title>Dasania phycosphaerae sp. nov., isolated from particulate material of the south coast of Korea.</title>
        <authorList>
            <person name="Jiang Y."/>
        </authorList>
    </citation>
    <scope>NUCLEOTIDE SEQUENCE [LARGE SCALE GENOMIC DNA]</scope>
    <source>
        <strain evidence="2 3">GY-19</strain>
    </source>
</reference>
<dbReference type="Pfam" id="PF13700">
    <property type="entry name" value="DUF4158"/>
    <property type="match status" value="1"/>
</dbReference>
<dbReference type="InterPro" id="IPR025296">
    <property type="entry name" value="DUF4158"/>
</dbReference>
<feature type="domain" description="DUF4158" evidence="1">
    <location>
        <begin position="6"/>
        <end position="152"/>
    </location>
</feature>
<evidence type="ECO:0000313" key="2">
    <source>
        <dbReference type="EMBL" id="MCZ0866576.1"/>
    </source>
</evidence>
<sequence length="520" mass="60195">MKRLWDVEELAEFWSLSFKELALLESKPQQTHLGLCAQLKYFQISGYFPKAKSEIPKTALHYLADQLELEDKTLANYDLEGRTGKRHRTEILQLLKIRRCGKAEREAMLVWLKLHILPQESGLEALQTHAISWFKSQRIEPPAEKHLQRILLSAAHAYEQLFVKHIAEHLEPDCIEQLDAMLLEDDLGAAGFAELKADPGKIGLDTVLKEIDKLTLIRRLALPHEFFESLHPKRLQKLRQRVANESAWELNRHSAPIRYGYLAIYCFLREREIIDGLIELVIQIVHRLTVRAERKVVKELVKDFQKVYGKNTLLFRIAEAAVGDPEGSIRDVVYPVANEETLKNLIKEHRSSGPAFHIQIHKIIRASYGHHYRRMLPCILDALEFRSNNSLHRPVLDALQWLHDTREDGKRFVALDDDIPIEGVIRPKWRDIVIEQDRQGRERINRINYEICVLQTLRECLRCKEIWVVGADKFRNPDADLPQDFDVNRETYYRDLGLTEDGVLGTSPPNVTLIATAHAS</sequence>
<gene>
    <name evidence="2" type="ORF">O0V09_15295</name>
</gene>